<dbReference type="InterPro" id="IPR002528">
    <property type="entry name" value="MATE_fam"/>
</dbReference>
<dbReference type="CDD" id="cd13134">
    <property type="entry name" value="MATE_like_8"/>
    <property type="match status" value="1"/>
</dbReference>
<keyword evidence="4" id="KW-1003">Cell membrane</keyword>
<comment type="subcellular location">
    <subcellularLocation>
        <location evidence="1">Cell membrane</location>
        <topology evidence="1">Multi-pass membrane protein</topology>
    </subcellularLocation>
</comment>
<dbReference type="PANTHER" id="PTHR42925">
    <property type="entry name" value="MULTIDRUG AND TOXIN EFFLUX PROTEIN MATE FAMILY"/>
    <property type="match status" value="1"/>
</dbReference>
<organism evidence="9 10">
    <name type="scientific">Halalkalibacter suaedae</name>
    <dbReference type="NCBI Taxonomy" id="2822140"/>
    <lineage>
        <taxon>Bacteria</taxon>
        <taxon>Bacillati</taxon>
        <taxon>Bacillota</taxon>
        <taxon>Bacilli</taxon>
        <taxon>Bacillales</taxon>
        <taxon>Bacillaceae</taxon>
        <taxon>Halalkalibacter</taxon>
    </lineage>
</organism>
<proteinExistence type="inferred from homology"/>
<feature type="transmembrane region" description="Helical" evidence="8">
    <location>
        <begin position="168"/>
        <end position="192"/>
    </location>
</feature>
<keyword evidence="5 8" id="KW-0812">Transmembrane</keyword>
<dbReference type="Proteomes" id="UP000678228">
    <property type="component" value="Unassembled WGS sequence"/>
</dbReference>
<dbReference type="AlphaFoldDB" id="A0A941AQ09"/>
<feature type="transmembrane region" description="Helical" evidence="8">
    <location>
        <begin position="141"/>
        <end position="162"/>
    </location>
</feature>
<evidence type="ECO:0000256" key="7">
    <source>
        <dbReference type="ARBA" id="ARBA00023136"/>
    </source>
</evidence>
<dbReference type="NCBIfam" id="TIGR00797">
    <property type="entry name" value="matE"/>
    <property type="match status" value="1"/>
</dbReference>
<keyword evidence="3" id="KW-0813">Transport</keyword>
<feature type="transmembrane region" description="Helical" evidence="8">
    <location>
        <begin position="325"/>
        <end position="343"/>
    </location>
</feature>
<name>A0A941AQ09_9BACI</name>
<gene>
    <name evidence="9" type="ORF">J7W16_19810</name>
</gene>
<reference evidence="9" key="1">
    <citation type="submission" date="2021-03" db="EMBL/GenBank/DDBJ databases">
        <title>Bacillus suaedae sp. nov., isolated from Suaeda aralocaspica.</title>
        <authorList>
            <person name="Lei R.F.R."/>
        </authorList>
    </citation>
    <scope>NUCLEOTIDE SEQUENCE</scope>
    <source>
        <strain evidence="9">YZJH907-2</strain>
    </source>
</reference>
<dbReference type="InterPro" id="IPR048279">
    <property type="entry name" value="MdtK-like"/>
</dbReference>
<comment type="similarity">
    <text evidence="2">Belongs to the multi antimicrobial extrusion (MATE) (TC 2.A.66.1) family.</text>
</comment>
<evidence type="ECO:0000256" key="6">
    <source>
        <dbReference type="ARBA" id="ARBA00022989"/>
    </source>
</evidence>
<feature type="transmembrane region" description="Helical" evidence="8">
    <location>
        <begin position="292"/>
        <end position="313"/>
    </location>
</feature>
<evidence type="ECO:0000256" key="1">
    <source>
        <dbReference type="ARBA" id="ARBA00004651"/>
    </source>
</evidence>
<evidence type="ECO:0000256" key="3">
    <source>
        <dbReference type="ARBA" id="ARBA00022448"/>
    </source>
</evidence>
<evidence type="ECO:0000256" key="5">
    <source>
        <dbReference type="ARBA" id="ARBA00022692"/>
    </source>
</evidence>
<feature type="transmembrane region" description="Helical" evidence="8">
    <location>
        <begin position="67"/>
        <end position="88"/>
    </location>
</feature>
<dbReference type="EMBL" id="JAGKSQ010000012">
    <property type="protein sequence ID" value="MBP3953365.1"/>
    <property type="molecule type" value="Genomic_DNA"/>
</dbReference>
<dbReference type="GO" id="GO:0015297">
    <property type="term" value="F:antiporter activity"/>
    <property type="evidence" value="ECO:0007669"/>
    <property type="project" value="InterPro"/>
</dbReference>
<keyword evidence="7 8" id="KW-0472">Membrane</keyword>
<evidence type="ECO:0000313" key="9">
    <source>
        <dbReference type="EMBL" id="MBP3953365.1"/>
    </source>
</evidence>
<keyword evidence="10" id="KW-1185">Reference proteome</keyword>
<keyword evidence="6 8" id="KW-1133">Transmembrane helix</keyword>
<feature type="transmembrane region" description="Helical" evidence="8">
    <location>
        <begin position="379"/>
        <end position="400"/>
    </location>
</feature>
<evidence type="ECO:0000256" key="4">
    <source>
        <dbReference type="ARBA" id="ARBA00022475"/>
    </source>
</evidence>
<dbReference type="InterPro" id="IPR047135">
    <property type="entry name" value="YsiQ"/>
</dbReference>
<dbReference type="PIRSF" id="PIRSF006603">
    <property type="entry name" value="DinF"/>
    <property type="match status" value="1"/>
</dbReference>
<feature type="transmembrane region" description="Helical" evidence="8">
    <location>
        <begin position="108"/>
        <end position="129"/>
    </location>
</feature>
<dbReference type="Pfam" id="PF01554">
    <property type="entry name" value="MatE"/>
    <property type="match status" value="2"/>
</dbReference>
<evidence type="ECO:0000313" key="10">
    <source>
        <dbReference type="Proteomes" id="UP000678228"/>
    </source>
</evidence>
<protein>
    <submittedName>
        <fullName evidence="9">MATE family efflux transporter</fullName>
    </submittedName>
</protein>
<feature type="transmembrane region" description="Helical" evidence="8">
    <location>
        <begin position="35"/>
        <end position="55"/>
    </location>
</feature>
<sequence length="432" mass="47901">MLTHILMGNVDTFMLSHVSDHAVAAVGVTRQLLDFSIILLNLLGLGVGVIIAQYVGAKNFNDASKIAASAITLNFAFGIALSILFVLNHDSLLSFYHLSPELTELAKIYLLIVGGTLFLEAVMLTIGPVIRSHGFMMDTMYVGIGMNVVNVIGNAVLIYGLFGFPELGVMGVAISTAISRILGFIILLFLLYRRIQVPIVWRDYIQIKWREIGMTLKIGVPSGLEWLSFHLSQMMVTKMVTMMGATALATHIYASNIVLFFMLIGMAIGEGTEILVAQLFGAQKVETAYNQLLRSLKWAFGITVGLIMIVSLFREKILHVFTNDLEIITIGSAILLFCIILEPGRVFNHVIINSLRAAGDVKFPLLMAIISMWGLKVPLAYLLGIHLGFGVLGVWIAHAFDEWVRGVIHYRRWTGRKWERKLIQHIESIQVS</sequence>
<evidence type="ECO:0000256" key="8">
    <source>
        <dbReference type="SAM" id="Phobius"/>
    </source>
</evidence>
<evidence type="ECO:0000256" key="2">
    <source>
        <dbReference type="ARBA" id="ARBA00010199"/>
    </source>
</evidence>
<accession>A0A941AQ09</accession>
<dbReference type="PANTHER" id="PTHR42925:SF1">
    <property type="entry name" value="VIRULENCE FACTOR MVIN"/>
    <property type="match status" value="1"/>
</dbReference>
<dbReference type="GO" id="GO:0005886">
    <property type="term" value="C:plasma membrane"/>
    <property type="evidence" value="ECO:0007669"/>
    <property type="project" value="UniProtKB-SubCell"/>
</dbReference>
<comment type="caution">
    <text evidence="9">The sequence shown here is derived from an EMBL/GenBank/DDBJ whole genome shotgun (WGS) entry which is preliminary data.</text>
</comment>
<dbReference type="GO" id="GO:0042910">
    <property type="term" value="F:xenobiotic transmembrane transporter activity"/>
    <property type="evidence" value="ECO:0007669"/>
    <property type="project" value="InterPro"/>
</dbReference>